<dbReference type="Proteomes" id="UP000809440">
    <property type="component" value="Unassembled WGS sequence"/>
</dbReference>
<dbReference type="EMBL" id="JAFBXE010000010">
    <property type="protein sequence ID" value="MBM2413614.1"/>
    <property type="molecule type" value="Genomic_DNA"/>
</dbReference>
<proteinExistence type="predicted"/>
<evidence type="ECO:0000313" key="1">
    <source>
        <dbReference type="EMBL" id="MBM2413614.1"/>
    </source>
</evidence>
<reference evidence="1 4" key="1">
    <citation type="submission" date="2021-01" db="EMBL/GenBank/DDBJ databases">
        <title>Diatom-associated Roseobacters Show Island Model of Population Structure.</title>
        <authorList>
            <person name="Qu L."/>
            <person name="Feng X."/>
            <person name="Chen Y."/>
            <person name="Li L."/>
            <person name="Wang X."/>
            <person name="Hu Z."/>
            <person name="Wang H."/>
            <person name="Luo H."/>
        </authorList>
    </citation>
    <scope>NUCLEOTIDE SEQUENCE</scope>
    <source>
        <strain evidence="2 4">CC28-63</strain>
        <strain evidence="1">CC28-69</strain>
    </source>
</reference>
<dbReference type="Pfam" id="PF24175">
    <property type="entry name" value="SU10_adaptor"/>
    <property type="match status" value="1"/>
</dbReference>
<accession>A0A9Q2PBT0</accession>
<dbReference type="Proteomes" id="UP000755667">
    <property type="component" value="Unassembled WGS sequence"/>
</dbReference>
<gene>
    <name evidence="1" type="ORF">JQX41_14960</name>
    <name evidence="2" type="ORF">JQX48_14970</name>
</gene>
<dbReference type="EMBL" id="JAFBXF010000010">
    <property type="protein sequence ID" value="MBM2418283.1"/>
    <property type="molecule type" value="Genomic_DNA"/>
</dbReference>
<organism evidence="1 3">
    <name type="scientific">Marivita cryptomonadis</name>
    <dbReference type="NCBI Taxonomy" id="505252"/>
    <lineage>
        <taxon>Bacteria</taxon>
        <taxon>Pseudomonadati</taxon>
        <taxon>Pseudomonadota</taxon>
        <taxon>Alphaproteobacteria</taxon>
        <taxon>Rhodobacterales</taxon>
        <taxon>Roseobacteraceae</taxon>
        <taxon>Marivita</taxon>
    </lineage>
</organism>
<keyword evidence="4" id="KW-1185">Reference proteome</keyword>
<protein>
    <submittedName>
        <fullName evidence="1">Uncharacterized protein</fullName>
    </submittedName>
</protein>
<comment type="caution">
    <text evidence="1">The sequence shown here is derived from an EMBL/GenBank/DDBJ whole genome shotgun (WGS) entry which is preliminary data.</text>
</comment>
<name>A0A9Q2PBT0_9RHOB</name>
<dbReference type="InterPro" id="IPR056209">
    <property type="entry name" value="SU10_adaptor"/>
</dbReference>
<dbReference type="RefSeq" id="WP_138487952.1">
    <property type="nucleotide sequence ID" value="NZ_JAFBWU010000010.1"/>
</dbReference>
<evidence type="ECO:0000313" key="3">
    <source>
        <dbReference type="Proteomes" id="UP000755667"/>
    </source>
</evidence>
<evidence type="ECO:0000313" key="2">
    <source>
        <dbReference type="EMBL" id="MBM2418283.1"/>
    </source>
</evidence>
<sequence>MAITAREVLEDAITILQDPSNVRWPLPELRNALNSGLRAMATLQPRSTSKTQTLTLVQGTQQALPAGVHLILRAVRNVNGPEITPINRDTLDHLIPDWHDTTVMPYGKLVQHLITDASDPEVFWVFPGNDATGQIICQVSKMPTMVDTGLASETAIASYEDIVLDVADTYFNALVSYVLYKAFSKDIQMAGNANRAAAYLAQFNQDLGITRAANVADGANAKGVAS</sequence>
<dbReference type="AlphaFoldDB" id="A0A9Q2PBT0"/>
<evidence type="ECO:0000313" key="4">
    <source>
        <dbReference type="Proteomes" id="UP000809440"/>
    </source>
</evidence>